<dbReference type="CDD" id="cd18787">
    <property type="entry name" value="SF2_C_DEAD"/>
    <property type="match status" value="1"/>
</dbReference>
<dbReference type="GO" id="GO:0005829">
    <property type="term" value="C:cytosol"/>
    <property type="evidence" value="ECO:0007669"/>
    <property type="project" value="TreeGrafter"/>
</dbReference>
<dbReference type="GO" id="GO:0005524">
    <property type="term" value="F:ATP binding"/>
    <property type="evidence" value="ECO:0007669"/>
    <property type="project" value="UniProtKB-KW"/>
</dbReference>
<keyword evidence="3 10" id="KW-0347">Helicase</keyword>
<dbReference type="InterPro" id="IPR044742">
    <property type="entry name" value="DEAD/DEAH_RhlB"/>
</dbReference>
<feature type="domain" description="DEAD-box RNA helicase Q" evidence="9">
    <location>
        <begin position="15"/>
        <end position="43"/>
    </location>
</feature>
<name>A0A652YMP1_NOCGL</name>
<organism evidence="10">
    <name type="scientific">Nocardia globerula</name>
    <dbReference type="NCBI Taxonomy" id="1818"/>
    <lineage>
        <taxon>Bacteria</taxon>
        <taxon>Bacillati</taxon>
        <taxon>Actinomycetota</taxon>
        <taxon>Actinomycetes</taxon>
        <taxon>Mycobacteriales</taxon>
        <taxon>Nocardiaceae</taxon>
        <taxon>Nocardia</taxon>
    </lineage>
</organism>
<comment type="caution">
    <text evidence="10">The sequence shown here is derived from an EMBL/GenBank/DDBJ whole genome shotgun (WGS) entry which is preliminary data.</text>
</comment>
<dbReference type="InterPro" id="IPR014001">
    <property type="entry name" value="Helicase_ATP-bd"/>
</dbReference>
<evidence type="ECO:0000256" key="1">
    <source>
        <dbReference type="ARBA" id="ARBA00022741"/>
    </source>
</evidence>
<protein>
    <submittedName>
        <fullName evidence="10">Superfamily II DNA/RNA helicase</fullName>
    </submittedName>
</protein>
<evidence type="ECO:0000256" key="6">
    <source>
        <dbReference type="SAM" id="MobiDB-lite"/>
    </source>
</evidence>
<dbReference type="PROSITE" id="PS51192">
    <property type="entry name" value="HELICASE_ATP_BIND_1"/>
    <property type="match status" value="1"/>
</dbReference>
<proteinExistence type="inferred from homology"/>
<dbReference type="SMART" id="SM00490">
    <property type="entry name" value="HELICc"/>
    <property type="match status" value="1"/>
</dbReference>
<keyword evidence="2" id="KW-0378">Hydrolase</keyword>
<dbReference type="PROSITE" id="PS51195">
    <property type="entry name" value="Q_MOTIF"/>
    <property type="match status" value="1"/>
</dbReference>
<evidence type="ECO:0000259" key="8">
    <source>
        <dbReference type="PROSITE" id="PS51194"/>
    </source>
</evidence>
<dbReference type="InterPro" id="IPR027417">
    <property type="entry name" value="P-loop_NTPase"/>
</dbReference>
<dbReference type="Gene3D" id="3.40.50.300">
    <property type="entry name" value="P-loop containing nucleotide triphosphate hydrolases"/>
    <property type="match status" value="2"/>
</dbReference>
<evidence type="ECO:0000256" key="5">
    <source>
        <dbReference type="ARBA" id="ARBA00038437"/>
    </source>
</evidence>
<evidence type="ECO:0000313" key="10">
    <source>
        <dbReference type="EMBL" id="TYQ03141.1"/>
    </source>
</evidence>
<evidence type="ECO:0000259" key="9">
    <source>
        <dbReference type="PROSITE" id="PS51195"/>
    </source>
</evidence>
<dbReference type="EMBL" id="VNIQ01000005">
    <property type="protein sequence ID" value="TYQ03141.1"/>
    <property type="molecule type" value="Genomic_DNA"/>
</dbReference>
<dbReference type="CDD" id="cd00268">
    <property type="entry name" value="DEADc"/>
    <property type="match status" value="1"/>
</dbReference>
<reference evidence="10" key="1">
    <citation type="submission" date="2019-07" db="EMBL/GenBank/DDBJ databases">
        <title>Genomic Encyclopedia of Type Strains, Phase IV (KMG-IV): sequencing the most valuable type-strain genomes for metagenomic binning, comparative biology and taxonomic classification.</title>
        <authorList>
            <person name="Goeker M."/>
        </authorList>
    </citation>
    <scope>NUCLEOTIDE SEQUENCE</scope>
    <source>
        <strain evidence="10">DSM 44596</strain>
    </source>
</reference>
<evidence type="ECO:0000256" key="4">
    <source>
        <dbReference type="ARBA" id="ARBA00022840"/>
    </source>
</evidence>
<feature type="region of interest" description="Disordered" evidence="6">
    <location>
        <begin position="413"/>
        <end position="502"/>
    </location>
</feature>
<dbReference type="InterPro" id="IPR014014">
    <property type="entry name" value="RNA_helicase_DEAD_Q_motif"/>
</dbReference>
<sequence length="502" mass="52984">MPKSTIDSPTSTEGRSFIDLGIPAVMVHALRRHGIDAPFPIQAATIPDVLAGRDVLGRGATGSGKTLAFGLPMLVRLKGGASKRNRPRGLVLAPTRELAIQIHKALDDAATEVGLRVASAVGGVPIKRQADILARGVDLLIATPGRLLDLLEQNSVILDDVVITTIDEADHMADMGFIDEVAKILDTTPKDGQRLLFSATLDGKVDDLVAGYLRNPASHATAPPVATVSTMEHHLLFVDQVDKRSVVAHIASRAGRTIMFVKTKHGVDRLAQQLHLIGVSAGALHGGKTQNNRTKTLASFSDGTTPVLVATDVAARGIHVDDVTLVVHVDPPAEAKDYLHRAGRTARAGESGVVVTIVTDEERAGVEKLTKAAGVKVHSVRVRPDDLELTRITGAMEPTGIPVAAPDTTVEVTHTAKRGRQEHDTAGRTAAGGRMKKDGDKRAVASRRVTDPKTVKKIRADGTPVPTRSERLASKGLTPRRGTGTPNSGRPSAGKAGGKRAH</sequence>
<dbReference type="Pfam" id="PF00270">
    <property type="entry name" value="DEAD"/>
    <property type="match status" value="1"/>
</dbReference>
<evidence type="ECO:0000259" key="7">
    <source>
        <dbReference type="PROSITE" id="PS51192"/>
    </source>
</evidence>
<keyword evidence="4" id="KW-0067">ATP-binding</keyword>
<dbReference type="InterPro" id="IPR001650">
    <property type="entry name" value="Helicase_C-like"/>
</dbReference>
<dbReference type="InterPro" id="IPR011545">
    <property type="entry name" value="DEAD/DEAH_box_helicase_dom"/>
</dbReference>
<feature type="compositionally biased region" description="Basic and acidic residues" evidence="6">
    <location>
        <begin position="435"/>
        <end position="460"/>
    </location>
</feature>
<evidence type="ECO:0000256" key="3">
    <source>
        <dbReference type="ARBA" id="ARBA00022806"/>
    </source>
</evidence>
<accession>A0A652YMP1</accession>
<dbReference type="PANTHER" id="PTHR47959:SF13">
    <property type="entry name" value="ATP-DEPENDENT RNA HELICASE RHLE"/>
    <property type="match status" value="1"/>
</dbReference>
<dbReference type="InterPro" id="IPR050079">
    <property type="entry name" value="DEAD_box_RNA_helicase"/>
</dbReference>
<dbReference type="PANTHER" id="PTHR47959">
    <property type="entry name" value="ATP-DEPENDENT RNA HELICASE RHLE-RELATED"/>
    <property type="match status" value="1"/>
</dbReference>
<evidence type="ECO:0000256" key="2">
    <source>
        <dbReference type="ARBA" id="ARBA00022801"/>
    </source>
</evidence>
<feature type="domain" description="Helicase C-terminal" evidence="8">
    <location>
        <begin position="242"/>
        <end position="388"/>
    </location>
</feature>
<dbReference type="PROSITE" id="PS51194">
    <property type="entry name" value="HELICASE_CTER"/>
    <property type="match status" value="1"/>
</dbReference>
<dbReference type="GO" id="GO:0003676">
    <property type="term" value="F:nucleic acid binding"/>
    <property type="evidence" value="ECO:0007669"/>
    <property type="project" value="InterPro"/>
</dbReference>
<dbReference type="SMART" id="SM00487">
    <property type="entry name" value="DEXDc"/>
    <property type="match status" value="1"/>
</dbReference>
<dbReference type="AlphaFoldDB" id="A0A652YMP1"/>
<feature type="domain" description="Helicase ATP-binding" evidence="7">
    <location>
        <begin position="46"/>
        <end position="219"/>
    </location>
</feature>
<dbReference type="SUPFAM" id="SSF52540">
    <property type="entry name" value="P-loop containing nucleoside triphosphate hydrolases"/>
    <property type="match status" value="1"/>
</dbReference>
<dbReference type="Pfam" id="PF00271">
    <property type="entry name" value="Helicase_C"/>
    <property type="match status" value="1"/>
</dbReference>
<gene>
    <name evidence="10" type="ORF">FNL38_105291</name>
</gene>
<keyword evidence="1" id="KW-0547">Nucleotide-binding</keyword>
<comment type="similarity">
    <text evidence="5">Belongs to the DEAD box helicase family.</text>
</comment>
<dbReference type="GO" id="GO:0003724">
    <property type="term" value="F:RNA helicase activity"/>
    <property type="evidence" value="ECO:0007669"/>
    <property type="project" value="InterPro"/>
</dbReference>
<dbReference type="GO" id="GO:0016787">
    <property type="term" value="F:hydrolase activity"/>
    <property type="evidence" value="ECO:0007669"/>
    <property type="project" value="UniProtKB-KW"/>
</dbReference>